<protein>
    <recommendedName>
        <fullName evidence="4">Fungal-type protein kinase domain-containing protein</fullName>
    </recommendedName>
</protein>
<feature type="signal peptide" evidence="1">
    <location>
        <begin position="1"/>
        <end position="25"/>
    </location>
</feature>
<dbReference type="InParanoid" id="K5UG26"/>
<feature type="chain" id="PRO_5003887052" description="Fungal-type protein kinase domain-containing protein" evidence="1">
    <location>
        <begin position="26"/>
        <end position="101"/>
    </location>
</feature>
<dbReference type="Proteomes" id="UP000008370">
    <property type="component" value="Unassembled WGS sequence"/>
</dbReference>
<evidence type="ECO:0000313" key="3">
    <source>
        <dbReference type="Proteomes" id="UP000008370"/>
    </source>
</evidence>
<dbReference type="GeneID" id="18912001"/>
<name>K5UG26_PHACS</name>
<dbReference type="KEGG" id="pco:PHACADRAFT_202847"/>
<evidence type="ECO:0008006" key="4">
    <source>
        <dbReference type="Google" id="ProtNLM"/>
    </source>
</evidence>
<dbReference type="RefSeq" id="XP_007403035.1">
    <property type="nucleotide sequence ID" value="XM_007402973.1"/>
</dbReference>
<gene>
    <name evidence="2" type="ORF">PHACADRAFT_202847</name>
</gene>
<sequence length="101" mass="11762">MPARHHLRFDYELLLYVALWCAFKCEKPRSTEVENAVNAQVEQWECGTYSDLFSRKHALLTSITGPNSIREMPLSPLFEPWLPFFEAWTGTVCQQLTIQLD</sequence>
<dbReference type="HOGENOM" id="CLU_2292665_0_0_1"/>
<reference evidence="2 3" key="1">
    <citation type="journal article" date="2012" name="BMC Genomics">
        <title>Comparative genomics of the white-rot fungi, Phanerochaete carnosa and P. chrysosporium, to elucidate the genetic basis of the distinct wood types they colonize.</title>
        <authorList>
            <person name="Suzuki H."/>
            <person name="MacDonald J."/>
            <person name="Syed K."/>
            <person name="Salamov A."/>
            <person name="Hori C."/>
            <person name="Aerts A."/>
            <person name="Henrissat B."/>
            <person name="Wiebenga A."/>
            <person name="vanKuyk P.A."/>
            <person name="Barry K."/>
            <person name="Lindquist E."/>
            <person name="LaButti K."/>
            <person name="Lapidus A."/>
            <person name="Lucas S."/>
            <person name="Coutinho P."/>
            <person name="Gong Y."/>
            <person name="Samejima M."/>
            <person name="Mahadevan R."/>
            <person name="Abou-Zaid M."/>
            <person name="de Vries R.P."/>
            <person name="Igarashi K."/>
            <person name="Yadav J.S."/>
            <person name="Grigoriev I.V."/>
            <person name="Master E.R."/>
        </authorList>
    </citation>
    <scope>NUCLEOTIDE SEQUENCE [LARGE SCALE GENOMIC DNA]</scope>
    <source>
        <strain evidence="2 3">HHB-10118-sp</strain>
    </source>
</reference>
<keyword evidence="3" id="KW-1185">Reference proteome</keyword>
<evidence type="ECO:0000313" key="2">
    <source>
        <dbReference type="EMBL" id="EKM48411.1"/>
    </source>
</evidence>
<keyword evidence="1" id="KW-0732">Signal</keyword>
<evidence type="ECO:0000256" key="1">
    <source>
        <dbReference type="SAM" id="SignalP"/>
    </source>
</evidence>
<dbReference type="AlphaFoldDB" id="K5UG26"/>
<organism evidence="2 3">
    <name type="scientific">Phanerochaete carnosa (strain HHB-10118-sp)</name>
    <name type="common">White-rot fungus</name>
    <name type="synonym">Peniophora carnosa</name>
    <dbReference type="NCBI Taxonomy" id="650164"/>
    <lineage>
        <taxon>Eukaryota</taxon>
        <taxon>Fungi</taxon>
        <taxon>Dikarya</taxon>
        <taxon>Basidiomycota</taxon>
        <taxon>Agaricomycotina</taxon>
        <taxon>Agaricomycetes</taxon>
        <taxon>Polyporales</taxon>
        <taxon>Phanerochaetaceae</taxon>
        <taxon>Phanerochaete</taxon>
    </lineage>
</organism>
<proteinExistence type="predicted"/>
<dbReference type="EMBL" id="JH931083">
    <property type="protein sequence ID" value="EKM48411.1"/>
    <property type="molecule type" value="Genomic_DNA"/>
</dbReference>
<dbReference type="OrthoDB" id="5584477at2759"/>
<accession>K5UG26</accession>